<feature type="binding site" evidence="11">
    <location>
        <begin position="138"/>
        <end position="139"/>
    </location>
    <ligand>
        <name>NAD(+)</name>
        <dbReference type="ChEBI" id="CHEBI:57540"/>
    </ligand>
</feature>
<sequence>MIVKPKFRGFICTTAHPEGCAQHVQEQINYVKKQERISGPKKVLIIGASTGYGLASRIAATFGAGADTIGVFFERPASGKRTATAGWYNTVAFEKAAKEAGYYAKSINGDAFSHEIKQQTIDLIKADLGQVDFVVYSLASPIRVHPETGEKFHSVIKPIGQPFTNKTVDFHNGTVSEVTIEPATEEEIRQTIAVMGGEDWQMWIQALQNAGVLAPGATTVAYSYIGPEITHAVYREGTIGKAKDHLEATAKIIHNDLQANDGRAFVSINKALVTQSSSAIPVVPLYMSLLFEVMKKKGLHEGCIEQMYRLLRDRLYADTTKVDTEGRIRIDDWEMREDVQQEVMDLWHQANTDNLKDISDIEGYRKDFFRLFGFEFANIDYEKDVETEISIPSIQ</sequence>
<reference evidence="15 16" key="1">
    <citation type="submission" date="2018-06" db="EMBL/GenBank/DDBJ databases">
        <title>Thermoflavimicrobium daqus sp. nov., a thermophilic microbe isolated from Moutai-flavour Daqu.</title>
        <authorList>
            <person name="Wang X."/>
            <person name="Zhou H."/>
        </authorList>
    </citation>
    <scope>NUCLEOTIDE SEQUENCE [LARGE SCALE GENOMIC DNA]</scope>
    <source>
        <strain evidence="15 16">FBKL4.011</strain>
    </source>
</reference>
<keyword evidence="4 11" id="KW-0560">Oxidoreductase</keyword>
<comment type="subunit">
    <text evidence="1 11">Monomer.</text>
</comment>
<evidence type="ECO:0000259" key="13">
    <source>
        <dbReference type="Pfam" id="PF12241"/>
    </source>
</evidence>
<dbReference type="RefSeq" id="WP_113658229.1">
    <property type="nucleotide sequence ID" value="NZ_KZ845665.1"/>
</dbReference>
<dbReference type="InterPro" id="IPR010758">
    <property type="entry name" value="Trans-2-enoyl-CoA_reductase"/>
</dbReference>
<dbReference type="NCBIfam" id="NF043048">
    <property type="entry name" value="EnoyACPredFabV"/>
    <property type="match status" value="1"/>
</dbReference>
<dbReference type="PANTHER" id="PTHR37480:SF1">
    <property type="entry name" value="ENOYL-[ACYL-CARRIER-PROTEIN] REDUCTASE [NADH]"/>
    <property type="match status" value="1"/>
</dbReference>
<keyword evidence="5 11" id="KW-0520">NAD</keyword>
<evidence type="ECO:0000256" key="9">
    <source>
        <dbReference type="ARBA" id="ARBA00048572"/>
    </source>
</evidence>
<dbReference type="UniPathway" id="UPA00094"/>
<dbReference type="Pfam" id="PF12241">
    <property type="entry name" value="Enoyl_reductase"/>
    <property type="match status" value="1"/>
</dbReference>
<evidence type="ECO:0000256" key="11">
    <source>
        <dbReference type="HAMAP-Rule" id="MF_01838"/>
    </source>
</evidence>
<dbReference type="Pfam" id="PF12242">
    <property type="entry name" value="Eno-Rase_NADH_b"/>
    <property type="match status" value="1"/>
</dbReference>
<feature type="domain" description="Trans-2-enoyl-CoA reductase-like NAD(P)H binding" evidence="14">
    <location>
        <begin position="2"/>
        <end position="78"/>
    </location>
</feature>
<evidence type="ECO:0000259" key="12">
    <source>
        <dbReference type="Pfam" id="PF07055"/>
    </source>
</evidence>
<evidence type="ECO:0000256" key="7">
    <source>
        <dbReference type="ARBA" id="ARBA00023160"/>
    </source>
</evidence>
<name>A0A364K5M9_9BACL</name>
<dbReference type="EC" id="1.3.1.44" evidence="11"/>
<evidence type="ECO:0000256" key="3">
    <source>
        <dbReference type="ARBA" id="ARBA00022832"/>
    </source>
</evidence>
<proteinExistence type="inferred from homology"/>
<keyword evidence="7 11" id="KW-0275">Fatty acid biosynthesis</keyword>
<feature type="domain" description="Trans-2-enoyl-CoA reductase catalytic" evidence="13">
    <location>
        <begin position="81"/>
        <end position="316"/>
    </location>
</feature>
<dbReference type="Gene3D" id="3.40.50.720">
    <property type="entry name" value="NAD(P)-binding Rossmann-like Domain"/>
    <property type="match status" value="1"/>
</dbReference>
<dbReference type="AlphaFoldDB" id="A0A364K5M9"/>
<organism evidence="15 16">
    <name type="scientific">Thermoflavimicrobium daqui</name>
    <dbReference type="NCBI Taxonomy" id="2137476"/>
    <lineage>
        <taxon>Bacteria</taxon>
        <taxon>Bacillati</taxon>
        <taxon>Bacillota</taxon>
        <taxon>Bacilli</taxon>
        <taxon>Bacillales</taxon>
        <taxon>Thermoactinomycetaceae</taxon>
        <taxon>Thermoflavimicrobium</taxon>
    </lineage>
</organism>
<reference evidence="15 16" key="2">
    <citation type="submission" date="2018-06" db="EMBL/GenBank/DDBJ databases">
        <authorList>
            <person name="Zhirakovskaya E."/>
        </authorList>
    </citation>
    <scope>NUCLEOTIDE SEQUENCE [LARGE SCALE GENOMIC DNA]</scope>
    <source>
        <strain evidence="15 16">FBKL4.011</strain>
    </source>
</reference>
<dbReference type="GO" id="GO:0004318">
    <property type="term" value="F:enoyl-[acyl-carrier-protein] reductase (NADH) activity"/>
    <property type="evidence" value="ECO:0007669"/>
    <property type="project" value="UniProtKB-EC"/>
</dbReference>
<feature type="binding site" evidence="11">
    <location>
        <begin position="47"/>
        <end position="52"/>
    </location>
    <ligand>
        <name>NAD(+)</name>
        <dbReference type="ChEBI" id="CHEBI:57540"/>
    </ligand>
</feature>
<comment type="similarity">
    <text evidence="10 11">Belongs to the TER reductase family.</text>
</comment>
<dbReference type="EMBL" id="QJKK01000003">
    <property type="protein sequence ID" value="RAL25615.1"/>
    <property type="molecule type" value="Genomic_DNA"/>
</dbReference>
<evidence type="ECO:0000256" key="8">
    <source>
        <dbReference type="ARBA" id="ARBA00048302"/>
    </source>
</evidence>
<dbReference type="Proteomes" id="UP000251213">
    <property type="component" value="Unassembled WGS sequence"/>
</dbReference>
<accession>A0A364K5M9</accession>
<feature type="site" description="Plays an important role in discriminating NADH against NADPH" evidence="11">
    <location>
        <position position="74"/>
    </location>
</feature>
<dbReference type="InterPro" id="IPR050048">
    <property type="entry name" value="FabV-like_NADH_b"/>
</dbReference>
<feature type="binding site" evidence="11">
    <location>
        <position position="243"/>
    </location>
    <ligand>
        <name>NAD(+)</name>
        <dbReference type="ChEBI" id="CHEBI:57540"/>
    </ligand>
</feature>
<feature type="binding site" evidence="11">
    <location>
        <begin position="272"/>
        <end position="274"/>
    </location>
    <ligand>
        <name>NAD(+)</name>
        <dbReference type="ChEBI" id="CHEBI:57540"/>
    </ligand>
</feature>
<dbReference type="OrthoDB" id="9802260at2"/>
<feature type="active site" description="Proton donor" evidence="11">
    <location>
        <position position="234"/>
    </location>
</feature>
<dbReference type="InterPro" id="IPR024906">
    <property type="entry name" value="Eno_Rdtase_FAD-bd_dom"/>
</dbReference>
<keyword evidence="3 11" id="KW-0276">Fatty acid metabolism</keyword>
<dbReference type="HAMAP" id="MF_01838">
    <property type="entry name" value="FabV_reductase"/>
    <property type="match status" value="1"/>
</dbReference>
<dbReference type="Pfam" id="PF07055">
    <property type="entry name" value="Eno-Rase_FAD_bd"/>
    <property type="match status" value="1"/>
</dbReference>
<keyword evidence="6 11" id="KW-0443">Lipid metabolism</keyword>
<dbReference type="GO" id="GO:0050343">
    <property type="term" value="F:trans-2-enoyl-CoA reductase (NADH) activity"/>
    <property type="evidence" value="ECO:0007669"/>
    <property type="project" value="UniProtKB-UniRule"/>
</dbReference>
<comment type="pathway">
    <text evidence="11">Lipid metabolism; fatty acid biosynthesis.</text>
</comment>
<evidence type="ECO:0000259" key="14">
    <source>
        <dbReference type="Pfam" id="PF12242"/>
    </source>
</evidence>
<feature type="binding site" evidence="11">
    <location>
        <position position="224"/>
    </location>
    <ligand>
        <name>substrate</name>
    </ligand>
</feature>
<keyword evidence="2 11" id="KW-0444">Lipid biosynthesis</keyword>
<feature type="binding site" evidence="11">
    <location>
        <begin position="73"/>
        <end position="74"/>
    </location>
    <ligand>
        <name>NAD(+)</name>
        <dbReference type="ChEBI" id="CHEBI:57540"/>
    </ligand>
</feature>
<feature type="domain" description="Enoyl reductase FAD binding" evidence="12">
    <location>
        <begin position="322"/>
        <end position="385"/>
    </location>
</feature>
<evidence type="ECO:0000256" key="1">
    <source>
        <dbReference type="ARBA" id="ARBA00011245"/>
    </source>
</evidence>
<protein>
    <recommendedName>
        <fullName evidence="11">Trans-2-enoyl-CoA reductase [NADH]</fullName>
        <shortName evidence="11">TER</shortName>
        <ecNumber evidence="11">1.3.1.44</ecNumber>
    </recommendedName>
</protein>
<comment type="catalytic activity">
    <reaction evidence="8 11">
        <text>a 2,3-saturated acyl-CoA + NAD(+) = a (2E)-enoyl-CoA + NADH + H(+)</text>
        <dbReference type="Rhea" id="RHEA:18177"/>
        <dbReference type="ChEBI" id="CHEBI:15378"/>
        <dbReference type="ChEBI" id="CHEBI:57540"/>
        <dbReference type="ChEBI" id="CHEBI:57945"/>
        <dbReference type="ChEBI" id="CHEBI:58856"/>
        <dbReference type="ChEBI" id="CHEBI:65111"/>
        <dbReference type="EC" id="1.3.1.44"/>
    </reaction>
</comment>
<evidence type="ECO:0000256" key="2">
    <source>
        <dbReference type="ARBA" id="ARBA00022516"/>
    </source>
</evidence>
<feature type="binding site" evidence="11">
    <location>
        <begin position="110"/>
        <end position="111"/>
    </location>
    <ligand>
        <name>NAD(+)</name>
        <dbReference type="ChEBI" id="CHEBI:57540"/>
    </ligand>
</feature>
<dbReference type="GO" id="GO:0051287">
    <property type="term" value="F:NAD binding"/>
    <property type="evidence" value="ECO:0007669"/>
    <property type="project" value="UniProtKB-UniRule"/>
</dbReference>
<evidence type="ECO:0000313" key="15">
    <source>
        <dbReference type="EMBL" id="RAL25615.1"/>
    </source>
</evidence>
<dbReference type="InterPro" id="IPR024910">
    <property type="entry name" value="Enoyl-CoA_Rdtase_cat_dom"/>
</dbReference>
<comment type="caution">
    <text evidence="15">The sequence shown here is derived from an EMBL/GenBank/DDBJ whole genome shotgun (WGS) entry which is preliminary data.</text>
</comment>
<evidence type="ECO:0000256" key="5">
    <source>
        <dbReference type="ARBA" id="ARBA00023027"/>
    </source>
</evidence>
<evidence type="ECO:0000313" key="16">
    <source>
        <dbReference type="Proteomes" id="UP000251213"/>
    </source>
</evidence>
<dbReference type="PANTHER" id="PTHR37480">
    <property type="entry name" value="ENOYL-[ACYL-CARRIER-PROTEIN] REDUCTASE [NADH]"/>
    <property type="match status" value="1"/>
</dbReference>
<comment type="catalytic activity">
    <reaction evidence="9">
        <text>a 2,3-saturated acyl-[ACP] + NAD(+) = a (2E)-enoyl-[ACP] + NADH + H(+)</text>
        <dbReference type="Rhea" id="RHEA:10240"/>
        <dbReference type="Rhea" id="RHEA-COMP:9925"/>
        <dbReference type="Rhea" id="RHEA-COMP:9926"/>
        <dbReference type="ChEBI" id="CHEBI:15378"/>
        <dbReference type="ChEBI" id="CHEBI:57540"/>
        <dbReference type="ChEBI" id="CHEBI:57945"/>
        <dbReference type="ChEBI" id="CHEBI:78784"/>
        <dbReference type="ChEBI" id="CHEBI:78785"/>
        <dbReference type="EC" id="1.3.1.9"/>
    </reaction>
</comment>
<dbReference type="NCBIfam" id="NF010177">
    <property type="entry name" value="PRK13656.1"/>
    <property type="match status" value="1"/>
</dbReference>
<dbReference type="GO" id="GO:0006633">
    <property type="term" value="P:fatty acid biosynthetic process"/>
    <property type="evidence" value="ECO:0007669"/>
    <property type="project" value="UniProtKB-UniRule"/>
</dbReference>
<gene>
    <name evidence="11" type="primary">fabV</name>
    <name evidence="15" type="ORF">DL897_05930</name>
</gene>
<evidence type="ECO:0000256" key="4">
    <source>
        <dbReference type="ARBA" id="ARBA00023002"/>
    </source>
</evidence>
<keyword evidence="16" id="KW-1185">Reference proteome</keyword>
<comment type="function">
    <text evidence="11">Involved in the fatty acid synthesis (FAS II). Catalyzes the reduction of a carbon-carbon double bond in an enoyl moiety that is covalently linked to a coenzyme A (CoA).</text>
</comment>
<evidence type="ECO:0000256" key="6">
    <source>
        <dbReference type="ARBA" id="ARBA00023098"/>
    </source>
</evidence>
<evidence type="ECO:0000256" key="10">
    <source>
        <dbReference type="ARBA" id="ARBA00060887"/>
    </source>
</evidence>
<dbReference type="FunFam" id="3.40.50.720:FF:000221">
    <property type="entry name" value="Enoyl-[acyl-carrier-protein] reductase [NADH]"/>
    <property type="match status" value="1"/>
</dbReference>